<dbReference type="GeneID" id="105050601"/>
<name>A0A6I9RLS6_ELAGV</name>
<evidence type="ECO:0000256" key="1">
    <source>
        <dbReference type="ARBA" id="ARBA00010016"/>
    </source>
</evidence>
<dbReference type="KEGG" id="egu:105050601"/>
<proteinExistence type="inferred from homology"/>
<feature type="compositionally biased region" description="Polar residues" evidence="2">
    <location>
        <begin position="1"/>
        <end position="22"/>
    </location>
</feature>
<dbReference type="GO" id="GO:0005880">
    <property type="term" value="C:nuclear microtubule"/>
    <property type="evidence" value="ECO:0007669"/>
    <property type="project" value="TreeGrafter"/>
</dbReference>
<evidence type="ECO:0000313" key="4">
    <source>
        <dbReference type="RefSeq" id="XP_010928987.1"/>
    </source>
</evidence>
<sequence length="611" mass="67387">MEPNLKSSSFDHPNSHPRTSGVETKEDLPPMAAPTITTNPPATEKRPRRLARQVSSRYMLTPSSSSSSPISSSSSYGEPHLASSPRVACPSFPHPLLPLPKKHHHPHPKQHRRTPSIPSSPDATDSEPECSTCFTDENQPMGSVRRSLETPLLSGIQSKDTGTQRKRAVVRLFDENGGERQQPFDHPKPIDVKRRPRPGTPMVYPLDRTSSGTSTGTPRSTYLSQNLQRSTSVGASAARRATPRPPTPARVGPFPSEKDGGNGRDETCSENYSTVADFSDSETCSVSSQGGLCESPPLPSHNNCRGRPVSELRSSMPEADLLPTMSARRAVEGSSGRQDCGQDPSCRASNPLCYRSLNMALSSCPQHPSSLNKSLNRSLVPLKPPQPPTTKFTMELKKGRKVSGRQEDVHMLRLLHNQYLQWRFVNAKAQATVQARRIAAERSLFGLSVKISELQSSVTEKRTELEQLRRRESLLSILKAQMPCLDEWTNLEGDYSSSLSGATKALQDASLRLPIIGNVRADVRELKEVLDSAMHMLESVSPYVGCFLPKAEGVEDIASDLARVVNSERTLTEECGNLLSEVHNLQVKECSLRSQLMQLKQRNVMLMQRHF</sequence>
<dbReference type="InterPro" id="IPR007573">
    <property type="entry name" value="QWRF"/>
</dbReference>
<dbReference type="PANTHER" id="PTHR31807:SF6">
    <property type="entry name" value="PROTEIN ENDOSPERM DEFECTIVE 1-RELATED"/>
    <property type="match status" value="1"/>
</dbReference>
<feature type="compositionally biased region" description="Low complexity" evidence="2">
    <location>
        <begin position="208"/>
        <end position="221"/>
    </location>
</feature>
<evidence type="ECO:0000256" key="2">
    <source>
        <dbReference type="SAM" id="MobiDB-lite"/>
    </source>
</evidence>
<feature type="compositionally biased region" description="Low complexity" evidence="2">
    <location>
        <begin position="62"/>
        <end position="75"/>
    </location>
</feature>
<dbReference type="InParanoid" id="A0A6I9RLS6"/>
<feature type="region of interest" description="Disordered" evidence="2">
    <location>
        <begin position="173"/>
        <end position="269"/>
    </location>
</feature>
<dbReference type="PANTHER" id="PTHR31807">
    <property type="entry name" value="AUGMIN FAMILY MEMBER"/>
    <property type="match status" value="1"/>
</dbReference>
<dbReference type="OrthoDB" id="542108at2759"/>
<feature type="compositionally biased region" description="Low complexity" evidence="2">
    <location>
        <begin position="29"/>
        <end position="42"/>
    </location>
</feature>
<feature type="compositionally biased region" description="Basic residues" evidence="2">
    <location>
        <begin position="100"/>
        <end position="114"/>
    </location>
</feature>
<dbReference type="AlphaFoldDB" id="A0A6I9RLS6"/>
<reference evidence="4" key="1">
    <citation type="submission" date="2025-08" db="UniProtKB">
        <authorList>
            <consortium name="RefSeq"/>
        </authorList>
    </citation>
    <scope>IDENTIFICATION</scope>
</reference>
<dbReference type="Proteomes" id="UP000504607">
    <property type="component" value="Chromosome 8"/>
</dbReference>
<accession>A0A6I9RLS6</accession>
<dbReference type="RefSeq" id="XP_010928987.1">
    <property type="nucleotide sequence ID" value="XM_010930685.3"/>
</dbReference>
<dbReference type="GO" id="GO:0008017">
    <property type="term" value="F:microtubule binding"/>
    <property type="evidence" value="ECO:0007669"/>
    <property type="project" value="TreeGrafter"/>
</dbReference>
<dbReference type="GO" id="GO:0051225">
    <property type="term" value="P:spindle assembly"/>
    <property type="evidence" value="ECO:0007669"/>
    <property type="project" value="TreeGrafter"/>
</dbReference>
<feature type="region of interest" description="Disordered" evidence="2">
    <location>
        <begin position="1"/>
        <end position="144"/>
    </location>
</feature>
<keyword evidence="3" id="KW-1185">Reference proteome</keyword>
<organism evidence="3 4">
    <name type="scientific">Elaeis guineensis var. tenera</name>
    <name type="common">Oil palm</name>
    <dbReference type="NCBI Taxonomy" id="51953"/>
    <lineage>
        <taxon>Eukaryota</taxon>
        <taxon>Viridiplantae</taxon>
        <taxon>Streptophyta</taxon>
        <taxon>Embryophyta</taxon>
        <taxon>Tracheophyta</taxon>
        <taxon>Spermatophyta</taxon>
        <taxon>Magnoliopsida</taxon>
        <taxon>Liliopsida</taxon>
        <taxon>Arecaceae</taxon>
        <taxon>Arecoideae</taxon>
        <taxon>Cocoseae</taxon>
        <taxon>Elaeidinae</taxon>
        <taxon>Elaeis</taxon>
    </lineage>
</organism>
<feature type="compositionally biased region" description="Polar residues" evidence="2">
    <location>
        <begin position="222"/>
        <end position="234"/>
    </location>
</feature>
<dbReference type="FunCoup" id="A0A6I9RLS6">
    <property type="interactions" value="157"/>
</dbReference>
<protein>
    <submittedName>
        <fullName evidence="4">Protein ENDOSPERM DEFECTIVE 1</fullName>
    </submittedName>
</protein>
<feature type="compositionally biased region" description="Basic and acidic residues" evidence="2">
    <location>
        <begin position="173"/>
        <end position="193"/>
    </location>
</feature>
<evidence type="ECO:0000313" key="3">
    <source>
        <dbReference type="Proteomes" id="UP000504607"/>
    </source>
</evidence>
<comment type="similarity">
    <text evidence="1">Belongs to the QWRF family.</text>
</comment>
<gene>
    <name evidence="4" type="primary">LOC105050601</name>
</gene>
<dbReference type="Pfam" id="PF04484">
    <property type="entry name" value="QWRF"/>
    <property type="match status" value="1"/>
</dbReference>
<feature type="compositionally biased region" description="Basic and acidic residues" evidence="2">
    <location>
        <begin position="256"/>
        <end position="267"/>
    </location>
</feature>
<feature type="compositionally biased region" description="Polar residues" evidence="2">
    <location>
        <begin position="132"/>
        <end position="141"/>
    </location>
</feature>
<dbReference type="GO" id="GO:0005737">
    <property type="term" value="C:cytoplasm"/>
    <property type="evidence" value="ECO:0007669"/>
    <property type="project" value="TreeGrafter"/>
</dbReference>